<dbReference type="GO" id="GO:0070403">
    <property type="term" value="F:NAD+ binding"/>
    <property type="evidence" value="ECO:0007669"/>
    <property type="project" value="InterPro"/>
</dbReference>
<dbReference type="STRING" id="34062.AXE82_03135"/>
<keyword evidence="2" id="KW-0808">Transferase</keyword>
<protein>
    <recommendedName>
        <fullName evidence="1">protein acetyllysine N-acetyltransferase</fullName>
        <ecNumber evidence="1">2.3.1.286</ecNumber>
    </recommendedName>
</protein>
<accession>A0A2D2LVF7</accession>
<organism evidence="6 7">
    <name type="scientific">Faucicola osloensis</name>
    <name type="common">Moraxella osloensis</name>
    <dbReference type="NCBI Taxonomy" id="34062"/>
    <lineage>
        <taxon>Bacteria</taxon>
        <taxon>Pseudomonadati</taxon>
        <taxon>Pseudomonadota</taxon>
        <taxon>Gammaproteobacteria</taxon>
        <taxon>Moraxellales</taxon>
        <taxon>Moraxellaceae</taxon>
        <taxon>Faucicola</taxon>
    </lineage>
</organism>
<dbReference type="RefSeq" id="WP_100270247.1">
    <property type="nucleotide sequence ID" value="NZ_CP024443.1"/>
</dbReference>
<dbReference type="InterPro" id="IPR050134">
    <property type="entry name" value="NAD-dep_sirtuin_deacylases"/>
</dbReference>
<gene>
    <name evidence="6" type="ORF">NP7_06975</name>
</gene>
<dbReference type="InterPro" id="IPR029035">
    <property type="entry name" value="DHS-like_NAD/FAD-binding_dom"/>
</dbReference>
<dbReference type="Proteomes" id="UP000229340">
    <property type="component" value="Chromosome"/>
</dbReference>
<reference evidence="7" key="1">
    <citation type="submission" date="2017-11" db="EMBL/GenBank/DDBJ databases">
        <title>Complete genome sequence of Moraxella osloensis NP7 isolated from human skin.</title>
        <authorList>
            <person name="Lee K."/>
            <person name="Lim J.Y."/>
            <person name="Hwang I."/>
        </authorList>
    </citation>
    <scope>NUCLEOTIDE SEQUENCE [LARGE SCALE GENOMIC DNA]</scope>
    <source>
        <strain evidence="7">NP7</strain>
    </source>
</reference>
<keyword evidence="3" id="KW-0520">NAD</keyword>
<evidence type="ECO:0000256" key="2">
    <source>
        <dbReference type="ARBA" id="ARBA00022679"/>
    </source>
</evidence>
<evidence type="ECO:0000256" key="3">
    <source>
        <dbReference type="ARBA" id="ARBA00023027"/>
    </source>
</evidence>
<feature type="binding site" evidence="4">
    <location>
        <position position="162"/>
    </location>
    <ligand>
        <name>Zn(2+)</name>
        <dbReference type="ChEBI" id="CHEBI:29105"/>
    </ligand>
</feature>
<dbReference type="PANTHER" id="PTHR11085">
    <property type="entry name" value="NAD-DEPENDENT PROTEIN DEACYLASE SIRTUIN-5, MITOCHONDRIAL-RELATED"/>
    <property type="match status" value="1"/>
</dbReference>
<dbReference type="Pfam" id="PF02146">
    <property type="entry name" value="SIR2"/>
    <property type="match status" value="1"/>
</dbReference>
<keyword evidence="4" id="KW-0479">Metal-binding</keyword>
<evidence type="ECO:0000256" key="4">
    <source>
        <dbReference type="PROSITE-ProRule" id="PRU00236"/>
    </source>
</evidence>
<dbReference type="GO" id="GO:0046872">
    <property type="term" value="F:metal ion binding"/>
    <property type="evidence" value="ECO:0007669"/>
    <property type="project" value="UniProtKB-KW"/>
</dbReference>
<dbReference type="InterPro" id="IPR026590">
    <property type="entry name" value="Ssirtuin_cat_dom"/>
</dbReference>
<evidence type="ECO:0000259" key="5">
    <source>
        <dbReference type="PROSITE" id="PS50305"/>
    </source>
</evidence>
<feature type="binding site" evidence="4">
    <location>
        <position position="164"/>
    </location>
    <ligand>
        <name>Zn(2+)</name>
        <dbReference type="ChEBI" id="CHEBI:29105"/>
    </ligand>
</feature>
<dbReference type="NCBIfam" id="NF001753">
    <property type="entry name" value="PRK00481.1-3"/>
    <property type="match status" value="1"/>
</dbReference>
<feature type="active site" description="Proton acceptor" evidence="4">
    <location>
        <position position="133"/>
    </location>
</feature>
<dbReference type="AlphaFoldDB" id="A0A2D2LVF7"/>
<dbReference type="EMBL" id="CP024443">
    <property type="protein sequence ID" value="ATR79017.1"/>
    <property type="molecule type" value="Genomic_DNA"/>
</dbReference>
<dbReference type="PROSITE" id="PS50305">
    <property type="entry name" value="SIRTUIN"/>
    <property type="match status" value="1"/>
</dbReference>
<keyword evidence="4" id="KW-0862">Zinc</keyword>
<sequence length="256" mass="28091">MNTNLEIKNALKENIEKAAQIIKNAQNIAILTGAGVSAESGISTFRDKLTGLWQQYQAEYLVSIQAFEKEPALVWQWHQWWRGQIADKQPNPAHFALGEWQTLAKQQGKTWTLFSQNVDSLHEQGGATVAKLHGDLAKNRCHDCGKPYDKAIAVTDTELKHCECGGLIRPDIVWFGEMLPQDAWQTAETATLNCDVLVSIGTSSVVYPAAGLIDLAKQQGATVIEINPNPTHTTAVDIVLPDNAGKILPMLVNALK</sequence>
<name>A0A2D2LVF7_FAUOS</name>
<feature type="binding site" evidence="4">
    <location>
        <position position="141"/>
    </location>
    <ligand>
        <name>Zn(2+)</name>
        <dbReference type="ChEBI" id="CHEBI:29105"/>
    </ligand>
</feature>
<dbReference type="InterPro" id="IPR003000">
    <property type="entry name" value="Sirtuin"/>
</dbReference>
<feature type="domain" description="Deacetylase sirtuin-type" evidence="5">
    <location>
        <begin position="8"/>
        <end position="256"/>
    </location>
</feature>
<dbReference type="Gene3D" id="3.40.50.1220">
    <property type="entry name" value="TPP-binding domain"/>
    <property type="match status" value="1"/>
</dbReference>
<evidence type="ECO:0000313" key="7">
    <source>
        <dbReference type="Proteomes" id="UP000229340"/>
    </source>
</evidence>
<dbReference type="GO" id="GO:0017136">
    <property type="term" value="F:histone deacetylase activity, NAD-dependent"/>
    <property type="evidence" value="ECO:0007669"/>
    <property type="project" value="TreeGrafter"/>
</dbReference>
<evidence type="ECO:0000313" key="6">
    <source>
        <dbReference type="EMBL" id="ATR79017.1"/>
    </source>
</evidence>
<dbReference type="PANTHER" id="PTHR11085:SF4">
    <property type="entry name" value="NAD-DEPENDENT PROTEIN DEACYLASE"/>
    <property type="match status" value="1"/>
</dbReference>
<proteinExistence type="predicted"/>
<dbReference type="Gene3D" id="3.30.1600.10">
    <property type="entry name" value="SIR2/SIRT2 'Small Domain"/>
    <property type="match status" value="1"/>
</dbReference>
<evidence type="ECO:0000256" key="1">
    <source>
        <dbReference type="ARBA" id="ARBA00012928"/>
    </source>
</evidence>
<dbReference type="InterPro" id="IPR026591">
    <property type="entry name" value="Sirtuin_cat_small_dom_sf"/>
</dbReference>
<dbReference type="EC" id="2.3.1.286" evidence="1"/>
<feature type="binding site" evidence="4">
    <location>
        <position position="144"/>
    </location>
    <ligand>
        <name>Zn(2+)</name>
        <dbReference type="ChEBI" id="CHEBI:29105"/>
    </ligand>
</feature>
<dbReference type="SUPFAM" id="SSF52467">
    <property type="entry name" value="DHS-like NAD/FAD-binding domain"/>
    <property type="match status" value="1"/>
</dbReference>